<dbReference type="CDD" id="cd08704">
    <property type="entry name" value="Met_tRNA_FMT_C"/>
    <property type="match status" value="1"/>
</dbReference>
<keyword evidence="6 8" id="KW-0648">Protein biosynthesis</keyword>
<dbReference type="PANTHER" id="PTHR11138">
    <property type="entry name" value="METHIONYL-TRNA FORMYLTRANSFERASE"/>
    <property type="match status" value="1"/>
</dbReference>
<evidence type="ECO:0000256" key="3">
    <source>
        <dbReference type="ARBA" id="ARBA00012261"/>
    </source>
</evidence>
<dbReference type="EMBL" id="CP046996">
    <property type="protein sequence ID" value="QHA00126.1"/>
    <property type="molecule type" value="Genomic_DNA"/>
</dbReference>
<dbReference type="Pfam" id="PF00551">
    <property type="entry name" value="Formyl_trans_N"/>
    <property type="match status" value="1"/>
</dbReference>
<evidence type="ECO:0000259" key="11">
    <source>
        <dbReference type="Pfam" id="PF02911"/>
    </source>
</evidence>
<evidence type="ECO:0000256" key="4">
    <source>
        <dbReference type="ARBA" id="ARBA00016014"/>
    </source>
</evidence>
<dbReference type="InterPro" id="IPR044135">
    <property type="entry name" value="Met-tRNA-FMT_C"/>
</dbReference>
<dbReference type="SUPFAM" id="SSF53328">
    <property type="entry name" value="Formyltransferase"/>
    <property type="match status" value="1"/>
</dbReference>
<comment type="catalytic activity">
    <reaction evidence="7 8">
        <text>L-methionyl-tRNA(fMet) + (6R)-10-formyltetrahydrofolate = N-formyl-L-methionyl-tRNA(fMet) + (6S)-5,6,7,8-tetrahydrofolate + H(+)</text>
        <dbReference type="Rhea" id="RHEA:24380"/>
        <dbReference type="Rhea" id="RHEA-COMP:9952"/>
        <dbReference type="Rhea" id="RHEA-COMP:9953"/>
        <dbReference type="ChEBI" id="CHEBI:15378"/>
        <dbReference type="ChEBI" id="CHEBI:57453"/>
        <dbReference type="ChEBI" id="CHEBI:78530"/>
        <dbReference type="ChEBI" id="CHEBI:78844"/>
        <dbReference type="ChEBI" id="CHEBI:195366"/>
        <dbReference type="EC" id="2.1.2.9"/>
    </reaction>
</comment>
<dbReference type="PROSITE" id="PS50088">
    <property type="entry name" value="ANK_REPEAT"/>
    <property type="match status" value="1"/>
</dbReference>
<dbReference type="Gene3D" id="3.40.50.170">
    <property type="entry name" value="Formyl transferase, N-terminal domain"/>
    <property type="match status" value="1"/>
</dbReference>
<organism evidence="12 13">
    <name type="scientific">Dehalobacter restrictus</name>
    <dbReference type="NCBI Taxonomy" id="55583"/>
    <lineage>
        <taxon>Bacteria</taxon>
        <taxon>Bacillati</taxon>
        <taxon>Bacillota</taxon>
        <taxon>Clostridia</taxon>
        <taxon>Eubacteriales</taxon>
        <taxon>Desulfitobacteriaceae</taxon>
        <taxon>Dehalobacter</taxon>
    </lineage>
</organism>
<dbReference type="InterPro" id="IPR005793">
    <property type="entry name" value="Formyl_trans_C"/>
</dbReference>
<dbReference type="Pfam" id="PF02911">
    <property type="entry name" value="Formyl_trans_C"/>
    <property type="match status" value="1"/>
</dbReference>
<evidence type="ECO:0000256" key="9">
    <source>
        <dbReference type="PROSITE-ProRule" id="PRU00023"/>
    </source>
</evidence>
<dbReference type="SUPFAM" id="SSF50486">
    <property type="entry name" value="FMT C-terminal domain-like"/>
    <property type="match status" value="1"/>
</dbReference>
<accession>A0A857DIV6</accession>
<evidence type="ECO:0000256" key="2">
    <source>
        <dbReference type="ARBA" id="ARBA00010699"/>
    </source>
</evidence>
<evidence type="ECO:0000256" key="7">
    <source>
        <dbReference type="ARBA" id="ARBA00048558"/>
    </source>
</evidence>
<dbReference type="PANTHER" id="PTHR11138:SF5">
    <property type="entry name" value="METHIONYL-TRNA FORMYLTRANSFERASE, MITOCHONDRIAL"/>
    <property type="match status" value="1"/>
</dbReference>
<evidence type="ECO:0000313" key="12">
    <source>
        <dbReference type="EMBL" id="QHA00126.1"/>
    </source>
</evidence>
<dbReference type="InterPro" id="IPR036477">
    <property type="entry name" value="Formyl_transf_N_sf"/>
</dbReference>
<protein>
    <recommendedName>
        <fullName evidence="4 8">Methionyl-tRNA formyltransferase</fullName>
        <ecNumber evidence="3 8">2.1.2.9</ecNumber>
    </recommendedName>
</protein>
<dbReference type="FunFam" id="3.40.50.12230:FF:000001">
    <property type="entry name" value="Methionyl-tRNA formyltransferase"/>
    <property type="match status" value="1"/>
</dbReference>
<dbReference type="Proteomes" id="UP000430508">
    <property type="component" value="Chromosome"/>
</dbReference>
<dbReference type="PROSITE" id="PS00373">
    <property type="entry name" value="GART"/>
    <property type="match status" value="1"/>
</dbReference>
<dbReference type="RefSeq" id="WP_019226409.1">
    <property type="nucleotide sequence ID" value="NZ_CP046996.1"/>
</dbReference>
<feature type="repeat" description="ANK" evidence="9">
    <location>
        <begin position="115"/>
        <end position="143"/>
    </location>
</feature>
<dbReference type="InterPro" id="IPR005794">
    <property type="entry name" value="Fmt"/>
</dbReference>
<evidence type="ECO:0000256" key="1">
    <source>
        <dbReference type="ARBA" id="ARBA00002606"/>
    </source>
</evidence>
<evidence type="ECO:0000256" key="8">
    <source>
        <dbReference type="HAMAP-Rule" id="MF_00182"/>
    </source>
</evidence>
<comment type="function">
    <text evidence="1 8">Attaches a formyl group to the free amino group of methionyl-tRNA(fMet). The formyl group appears to play a dual role in the initiator identity of N-formylmethionyl-tRNA by promoting its recognition by IF2 and preventing the misappropriation of this tRNA by the elongation apparatus.</text>
</comment>
<dbReference type="Gene3D" id="3.10.25.10">
    <property type="entry name" value="Formyl transferase, C-terminal domain"/>
    <property type="match status" value="1"/>
</dbReference>
<dbReference type="InterPro" id="IPR037022">
    <property type="entry name" value="Formyl_trans_C_sf"/>
</dbReference>
<evidence type="ECO:0000313" key="13">
    <source>
        <dbReference type="Proteomes" id="UP000430508"/>
    </source>
</evidence>
<comment type="similarity">
    <text evidence="2 8">Belongs to the Fmt family.</text>
</comment>
<dbReference type="InterPro" id="IPR011034">
    <property type="entry name" value="Formyl_transferase-like_C_sf"/>
</dbReference>
<name>A0A857DIV6_9FIRM</name>
<proteinExistence type="inferred from homology"/>
<feature type="domain" description="Formyl transferase N-terminal" evidence="10">
    <location>
        <begin position="1"/>
        <end position="179"/>
    </location>
</feature>
<dbReference type="InterPro" id="IPR041711">
    <property type="entry name" value="Met-tRNA-FMT_N"/>
</dbReference>
<dbReference type="GO" id="GO:0004479">
    <property type="term" value="F:methionyl-tRNA formyltransferase activity"/>
    <property type="evidence" value="ECO:0007669"/>
    <property type="project" value="UniProtKB-UniRule"/>
</dbReference>
<dbReference type="PROSITE" id="PS50297">
    <property type="entry name" value="ANK_REP_REGION"/>
    <property type="match status" value="1"/>
</dbReference>
<evidence type="ECO:0000256" key="5">
    <source>
        <dbReference type="ARBA" id="ARBA00022679"/>
    </source>
</evidence>
<evidence type="ECO:0000259" key="10">
    <source>
        <dbReference type="Pfam" id="PF00551"/>
    </source>
</evidence>
<dbReference type="AlphaFoldDB" id="A0A857DIV6"/>
<dbReference type="CDD" id="cd08646">
    <property type="entry name" value="FMT_core_Met-tRNA-FMT_N"/>
    <property type="match status" value="1"/>
</dbReference>
<dbReference type="InterPro" id="IPR002376">
    <property type="entry name" value="Formyl_transf_N"/>
</dbReference>
<keyword evidence="5 8" id="KW-0808">Transferase</keyword>
<dbReference type="NCBIfam" id="TIGR00460">
    <property type="entry name" value="fmt"/>
    <property type="match status" value="1"/>
</dbReference>
<reference evidence="12 13" key="1">
    <citation type="submission" date="2019-12" db="EMBL/GenBank/DDBJ databases">
        <title>Sequence classification of anaerobic respiratory reductive dehalogenases: First we see many, then we see few.</title>
        <authorList>
            <person name="Molenda O."/>
            <person name="Puentes Jacome L.A."/>
            <person name="Cao X."/>
            <person name="Nesbo C.L."/>
            <person name="Tang S."/>
            <person name="Morson N."/>
            <person name="Patron J."/>
            <person name="Lomheim L."/>
            <person name="Wishart D.S."/>
            <person name="Edwards E.A."/>
        </authorList>
    </citation>
    <scope>NUCLEOTIDE SEQUENCE [LARGE SCALE GENOMIC DNA]</scope>
    <source>
        <strain evidence="12 13">12DCA</strain>
    </source>
</reference>
<sequence>MRLVFMGTPDFAVPVLEALYASGHQIGGVFTQPDKPAGRGNKLKASPVKVLAEKYGLAVFQPARIKAPEAVDQIRDLQPDCIVVVAFGQILSKEILEIPPFGCINVHASLLPAYRGAAPVHWAVMNGESKTGVTTMLMDEGLDTGAMLISKEYAIVPEATTGEVYDALAQIGAKVLINTLEGLQNGTVRPVPQPKVFSYAPLLKREHEQVDWSWDVAKIHNRIRGLNPWPGAFTLFRGEQVKIWLSELSGKPALSGQTAQNALPGSILSLAKGGLLVQTGEGIIKILELQPAGKKKMRAQDFYNGYRPKANDRFE</sequence>
<dbReference type="InterPro" id="IPR002110">
    <property type="entry name" value="Ankyrin_rpt"/>
</dbReference>
<gene>
    <name evidence="8" type="primary">fmt</name>
    <name evidence="12" type="ORF">GQ588_05420</name>
</gene>
<dbReference type="GO" id="GO:0005829">
    <property type="term" value="C:cytosol"/>
    <property type="evidence" value="ECO:0007669"/>
    <property type="project" value="TreeGrafter"/>
</dbReference>
<dbReference type="InterPro" id="IPR001555">
    <property type="entry name" value="GART_AS"/>
</dbReference>
<dbReference type="EC" id="2.1.2.9" evidence="3 8"/>
<feature type="binding site" evidence="8">
    <location>
        <begin position="109"/>
        <end position="112"/>
    </location>
    <ligand>
        <name>(6S)-5,6,7,8-tetrahydrofolate</name>
        <dbReference type="ChEBI" id="CHEBI:57453"/>
    </ligand>
</feature>
<feature type="domain" description="Formyl transferase C-terminal" evidence="11">
    <location>
        <begin position="203"/>
        <end position="307"/>
    </location>
</feature>
<evidence type="ECO:0000256" key="6">
    <source>
        <dbReference type="ARBA" id="ARBA00022917"/>
    </source>
</evidence>
<keyword evidence="9" id="KW-0040">ANK repeat</keyword>
<dbReference type="HAMAP" id="MF_00182">
    <property type="entry name" value="Formyl_trans"/>
    <property type="match status" value="1"/>
</dbReference>